<dbReference type="InterPro" id="IPR001650">
    <property type="entry name" value="Helicase_C-like"/>
</dbReference>
<keyword evidence="3" id="KW-1185">Reference proteome</keyword>
<dbReference type="Gene3D" id="3.40.50.300">
    <property type="entry name" value="P-loop containing nucleotide triphosphate hydrolases"/>
    <property type="match status" value="2"/>
</dbReference>
<protein>
    <submittedName>
        <fullName evidence="2">Helicase</fullName>
    </submittedName>
</protein>
<dbReference type="SUPFAM" id="SSF52540">
    <property type="entry name" value="P-loop containing nucleoside triphosphate hydrolases"/>
    <property type="match status" value="2"/>
</dbReference>
<dbReference type="InterPro" id="IPR027417">
    <property type="entry name" value="P-loop_NTPase"/>
</dbReference>
<dbReference type="PATRIC" id="fig|1329909.3.peg.3971"/>
<evidence type="ECO:0000313" key="2">
    <source>
        <dbReference type="EMBL" id="EQA98180.1"/>
    </source>
</evidence>
<name>T0G3E7_9SPHN</name>
<feature type="domain" description="Helicase ATP-binding" evidence="1">
    <location>
        <begin position="1"/>
        <end position="320"/>
    </location>
</feature>
<keyword evidence="2" id="KW-0347">Helicase</keyword>
<evidence type="ECO:0000313" key="3">
    <source>
        <dbReference type="Proteomes" id="UP000015525"/>
    </source>
</evidence>
<dbReference type="AlphaFoldDB" id="T0G3E7"/>
<organism evidence="2 3">
    <name type="scientific">Sphingobium quisquiliarum P25</name>
    <dbReference type="NCBI Taxonomy" id="1329909"/>
    <lineage>
        <taxon>Bacteria</taxon>
        <taxon>Pseudomonadati</taxon>
        <taxon>Pseudomonadota</taxon>
        <taxon>Alphaproteobacteria</taxon>
        <taxon>Sphingomonadales</taxon>
        <taxon>Sphingomonadaceae</taxon>
        <taxon>Sphingobium</taxon>
    </lineage>
</organism>
<dbReference type="RefSeq" id="WP_021240088.1">
    <property type="nucleotide sequence ID" value="NZ_ATHO01000175.1"/>
</dbReference>
<keyword evidence="2" id="KW-0378">Hydrolase</keyword>
<dbReference type="GO" id="GO:0004386">
    <property type="term" value="F:helicase activity"/>
    <property type="evidence" value="ECO:0007669"/>
    <property type="project" value="UniProtKB-KW"/>
</dbReference>
<gene>
    <name evidence="2" type="ORF">L288_20670</name>
</gene>
<comment type="caution">
    <text evidence="2">The sequence shown here is derived from an EMBL/GenBank/DDBJ whole genome shotgun (WGS) entry which is preliminary data.</text>
</comment>
<sequence>MSTPKPFQEAAVNAALAAFEDLTGRRRFLVADEVGLGKTVVAKELARRMSEDGRRPLVIYYIANGHAVSHQNKGRVVGFLSDSQRKAAIATPDRLSLIAIAKQPDNPVLIYALTPATSFPGARARLTGGRKEERAFLKVLLEQTYPAFARDLDPDILRLSARGSWDWAVKDAENKFATSPPHLRQRFREALAAEFGEPVRAMLDLAVQGDAKRKVNPLKPTTFVGRLRRALALATLRHQPPDLVVLDEFQRYRQILDEKDADPLLQALLEPEGSLVPPAILLLSATPYRLLSTRWEEARGALAHAELLDLIEFLAGLDVRERAKTLFADFGDKLRDIAAHSDVNHPELEREVAEAARLRDELRGLLTPVMSRTERDSVASADPLAATQFLDADPSPEDFQVYRHLVESFAEPMRYEALPYWSSVPLPAQALGPRYAAWKRAKIKAAPKLTRMTRDRRNKLDAPTAWPDAKLRALSDVAPPKLLSLPWVAPSLPWWPLGGGWKSTAADPKLLMFSRFRATPPSVAALLSFGVEAHCLPKKQGGYEKAYRRRRFKLAAVPGPVMAAFHPSPWLIRNTDPLAKAGAALGVVRKEVRRQILAALPRGIIERDTAKARRRHRSIAMTLAAIERMAGVAELSAAGWRSAIGDDRAAQSAVQKWRQAQPIDRLSPIELSDLVDYAIGAPGIALGRALLRHDPTILDPTRYPELVQLSWQGLRAYLDNPVILSSLAGKSAVEQVMGAVVDGGFESVLDEHCWLRAQNLHEGAAGLAKDLQSSLGLRAGSFSFHGIGGPPHKIPVRCHVAVPFGDAETEPVVKVEGGVAQAAPARPDEVRRSFNTPFWPHVLATTSVGQEGLDFHPWCSHVVHWDLSSNPLDLEQREGRIQRYAGLAVRRRLAATLRDEVLRDSTLADGSPWRCLQGHAERSVDASGLRPWWVLDGAEISRHVFERPFGRDVVRFAQLREQRMIYRLALGQPNQEDFIDVLSRGGEATRELLQPLVLDLSAMGLRQIKAAQAAPANGHGLTSTIDAPNLNGGDVFAAETEAMAIDPRPSEPILPIADPG</sequence>
<dbReference type="Pfam" id="PF00271">
    <property type="entry name" value="Helicase_C"/>
    <property type="match status" value="1"/>
</dbReference>
<keyword evidence="2" id="KW-0547">Nucleotide-binding</keyword>
<evidence type="ECO:0000259" key="1">
    <source>
        <dbReference type="SMART" id="SM00487"/>
    </source>
</evidence>
<accession>T0G3E7</accession>
<proteinExistence type="predicted"/>
<dbReference type="EMBL" id="ATHO01000175">
    <property type="protein sequence ID" value="EQA98180.1"/>
    <property type="molecule type" value="Genomic_DNA"/>
</dbReference>
<keyword evidence="2" id="KW-0067">ATP-binding</keyword>
<dbReference type="InterPro" id="IPR014001">
    <property type="entry name" value="Helicase_ATP-bd"/>
</dbReference>
<reference evidence="2 3" key="1">
    <citation type="journal article" date="2013" name="Genome Announc.">
        <title>Draft Genome Sequence of Sphingobium quisquiliarum Strain P25T, a Novel Hexachlorocyclohexane (HCH)-Degrading Bacterium Isolated from an HCH Dumpsite.</title>
        <authorList>
            <person name="Kumar Singh A."/>
            <person name="Sangwan N."/>
            <person name="Sharma A."/>
            <person name="Gupta V."/>
            <person name="Khurana J.P."/>
            <person name="Lal R."/>
        </authorList>
    </citation>
    <scope>NUCLEOTIDE SEQUENCE [LARGE SCALE GENOMIC DNA]</scope>
    <source>
        <strain evidence="2 3">P25</strain>
    </source>
</reference>
<dbReference type="Proteomes" id="UP000015525">
    <property type="component" value="Unassembled WGS sequence"/>
</dbReference>
<dbReference type="SMART" id="SM00487">
    <property type="entry name" value="DEXDc"/>
    <property type="match status" value="1"/>
</dbReference>